<sequence>MKGNESKQYTFSKAVFRDQYILPAAPDKTMETYPAISPQSQRQIPFIQTLRQRLKMILPRAVLRSLALPYTCSSTIACMRAIISTMILEFRVFTSGQQIARGSALAIEEVPAFDILEYGFAESSFRPHLICRCQGSAAWESAAQGEGYPSMKCTTDFIQH</sequence>
<keyword evidence="2" id="KW-1185">Reference proteome</keyword>
<dbReference type="HOGENOM" id="CLU_1653392_0_0_1"/>
<evidence type="ECO:0000313" key="2">
    <source>
        <dbReference type="Proteomes" id="UP000009169"/>
    </source>
</evidence>
<dbReference type="Proteomes" id="UP000009169">
    <property type="component" value="Unassembled WGS sequence"/>
</dbReference>
<organism evidence="1 2">
    <name type="scientific">Trichophyton equinum (strain ATCC MYA-4606 / CBS 127.97)</name>
    <name type="common">Horse ringworm fungus</name>
    <dbReference type="NCBI Taxonomy" id="559882"/>
    <lineage>
        <taxon>Eukaryota</taxon>
        <taxon>Fungi</taxon>
        <taxon>Dikarya</taxon>
        <taxon>Ascomycota</taxon>
        <taxon>Pezizomycotina</taxon>
        <taxon>Eurotiomycetes</taxon>
        <taxon>Eurotiomycetidae</taxon>
        <taxon>Onygenales</taxon>
        <taxon>Arthrodermataceae</taxon>
        <taxon>Trichophyton</taxon>
    </lineage>
</organism>
<dbReference type="VEuPathDB" id="FungiDB:TEQG_06593"/>
<dbReference type="AlphaFoldDB" id="F2PZZ8"/>
<name>F2PZZ8_TRIEC</name>
<evidence type="ECO:0000313" key="1">
    <source>
        <dbReference type="EMBL" id="EGE07466.1"/>
    </source>
</evidence>
<reference evidence="2" key="1">
    <citation type="journal article" date="2012" name="MBio">
        <title>Comparative genome analysis of Trichophyton rubrum and related dermatophytes reveals candidate genes involved in infection.</title>
        <authorList>
            <person name="Martinez D.A."/>
            <person name="Oliver B.G."/>
            <person name="Graeser Y."/>
            <person name="Goldberg J.M."/>
            <person name="Li W."/>
            <person name="Martinez-Rossi N.M."/>
            <person name="Monod M."/>
            <person name="Shelest E."/>
            <person name="Barton R.C."/>
            <person name="Birch E."/>
            <person name="Brakhage A.A."/>
            <person name="Chen Z."/>
            <person name="Gurr S.J."/>
            <person name="Heiman D."/>
            <person name="Heitman J."/>
            <person name="Kosti I."/>
            <person name="Rossi A."/>
            <person name="Saif S."/>
            <person name="Samalova M."/>
            <person name="Saunders C.W."/>
            <person name="Shea T."/>
            <person name="Summerbell R.C."/>
            <person name="Xu J."/>
            <person name="Young S."/>
            <person name="Zeng Q."/>
            <person name="Birren B.W."/>
            <person name="Cuomo C.A."/>
            <person name="White T.C."/>
        </authorList>
    </citation>
    <scope>NUCLEOTIDE SEQUENCE [LARGE SCALE GENOMIC DNA]</scope>
    <source>
        <strain evidence="2">ATCC MYA-4606 / CBS 127.97</strain>
    </source>
</reference>
<dbReference type="EMBL" id="DS995760">
    <property type="protein sequence ID" value="EGE07466.1"/>
    <property type="molecule type" value="Genomic_DNA"/>
</dbReference>
<protein>
    <submittedName>
        <fullName evidence="1">Uncharacterized protein</fullName>
    </submittedName>
</protein>
<accession>F2PZZ8</accession>
<proteinExistence type="predicted"/>
<gene>
    <name evidence="1" type="ORF">TEQG_06593</name>
</gene>